<name>A0AAV9ELZ1_ACOCL</name>
<dbReference type="EMBL" id="JAUJYO010000006">
    <property type="protein sequence ID" value="KAK1314810.1"/>
    <property type="molecule type" value="Genomic_DNA"/>
</dbReference>
<dbReference type="AlphaFoldDB" id="A0AAV9ELZ1"/>
<keyword evidence="5" id="KW-1185">Reference proteome</keyword>
<comment type="caution">
    <text evidence="3">The sequence shown here is derived from an EMBL/GenBank/DDBJ whole genome shotgun (WGS) entry which is preliminary data.</text>
</comment>
<evidence type="ECO:0000313" key="4">
    <source>
        <dbReference type="EMBL" id="KAK1325787.1"/>
    </source>
</evidence>
<evidence type="ECO:0000259" key="1">
    <source>
        <dbReference type="Pfam" id="PF00078"/>
    </source>
</evidence>
<evidence type="ECO:0000259" key="2">
    <source>
        <dbReference type="Pfam" id="PF03372"/>
    </source>
</evidence>
<accession>A0AAV9ELZ1</accession>
<dbReference type="InterPro" id="IPR036691">
    <property type="entry name" value="Endo/exonu/phosph_ase_sf"/>
</dbReference>
<dbReference type="Pfam" id="PF03372">
    <property type="entry name" value="Exo_endo_phos"/>
    <property type="match status" value="1"/>
</dbReference>
<dbReference type="SUPFAM" id="SSF56219">
    <property type="entry name" value="DNase I-like"/>
    <property type="match status" value="1"/>
</dbReference>
<dbReference type="Proteomes" id="UP001180020">
    <property type="component" value="Unassembled WGS sequence"/>
</dbReference>
<organism evidence="3 5">
    <name type="scientific">Acorus calamus</name>
    <name type="common">Sweet flag</name>
    <dbReference type="NCBI Taxonomy" id="4465"/>
    <lineage>
        <taxon>Eukaryota</taxon>
        <taxon>Viridiplantae</taxon>
        <taxon>Streptophyta</taxon>
        <taxon>Embryophyta</taxon>
        <taxon>Tracheophyta</taxon>
        <taxon>Spermatophyta</taxon>
        <taxon>Magnoliopsida</taxon>
        <taxon>Liliopsida</taxon>
        <taxon>Acoraceae</taxon>
        <taxon>Acorus</taxon>
    </lineage>
</organism>
<dbReference type="GO" id="GO:0003824">
    <property type="term" value="F:catalytic activity"/>
    <property type="evidence" value="ECO:0007669"/>
    <property type="project" value="InterPro"/>
</dbReference>
<protein>
    <recommendedName>
        <fullName evidence="6">Reverse transcriptase domain-containing protein</fullName>
    </recommendedName>
</protein>
<evidence type="ECO:0000313" key="5">
    <source>
        <dbReference type="Proteomes" id="UP001180020"/>
    </source>
</evidence>
<dbReference type="InterPro" id="IPR000477">
    <property type="entry name" value="RT_dom"/>
</dbReference>
<dbReference type="PANTHER" id="PTHR19446">
    <property type="entry name" value="REVERSE TRANSCRIPTASES"/>
    <property type="match status" value="1"/>
</dbReference>
<dbReference type="InterPro" id="IPR005135">
    <property type="entry name" value="Endo/exonuclease/phosphatase"/>
</dbReference>
<dbReference type="CDD" id="cd01650">
    <property type="entry name" value="RT_nLTR_like"/>
    <property type="match status" value="1"/>
</dbReference>
<dbReference type="InterPro" id="IPR043502">
    <property type="entry name" value="DNA/RNA_pol_sf"/>
</dbReference>
<feature type="domain" description="Reverse transcriptase" evidence="1">
    <location>
        <begin position="503"/>
        <end position="628"/>
    </location>
</feature>
<feature type="domain" description="Endonuclease/exonuclease/phosphatase" evidence="2">
    <location>
        <begin position="7"/>
        <end position="228"/>
    </location>
</feature>
<reference evidence="3" key="2">
    <citation type="submission" date="2023-06" db="EMBL/GenBank/DDBJ databases">
        <authorList>
            <person name="Ma L."/>
            <person name="Liu K.-W."/>
            <person name="Li Z."/>
            <person name="Hsiao Y.-Y."/>
            <person name="Qi Y."/>
            <person name="Fu T."/>
            <person name="Tang G."/>
            <person name="Zhang D."/>
            <person name="Sun W.-H."/>
            <person name="Liu D.-K."/>
            <person name="Li Y."/>
            <person name="Chen G.-Z."/>
            <person name="Liu X.-D."/>
            <person name="Liao X.-Y."/>
            <person name="Jiang Y.-T."/>
            <person name="Yu X."/>
            <person name="Hao Y."/>
            <person name="Huang J."/>
            <person name="Zhao X.-W."/>
            <person name="Ke S."/>
            <person name="Chen Y.-Y."/>
            <person name="Wu W.-L."/>
            <person name="Hsu J.-L."/>
            <person name="Lin Y.-F."/>
            <person name="Huang M.-D."/>
            <person name="Li C.-Y."/>
            <person name="Huang L."/>
            <person name="Wang Z.-W."/>
            <person name="Zhao X."/>
            <person name="Zhong W.-Y."/>
            <person name="Peng D.-H."/>
            <person name="Ahmad S."/>
            <person name="Lan S."/>
            <person name="Zhang J.-S."/>
            <person name="Tsai W.-C."/>
            <person name="Van De Peer Y."/>
            <person name="Liu Z.-J."/>
        </authorList>
    </citation>
    <scope>NUCLEOTIDE SEQUENCE</scope>
    <source>
        <strain evidence="3">CP</strain>
        <tissue evidence="3">Leaves</tissue>
    </source>
</reference>
<dbReference type="SUPFAM" id="SSF56672">
    <property type="entry name" value="DNA/RNA polymerases"/>
    <property type="match status" value="1"/>
</dbReference>
<evidence type="ECO:0000313" key="3">
    <source>
        <dbReference type="EMBL" id="KAK1314810.1"/>
    </source>
</evidence>
<evidence type="ECO:0008006" key="6">
    <source>
        <dbReference type="Google" id="ProtNLM"/>
    </source>
</evidence>
<reference evidence="3" key="1">
    <citation type="journal article" date="2023" name="Nat. Commun.">
        <title>Diploid and tetraploid genomes of Acorus and the evolution of monocots.</title>
        <authorList>
            <person name="Ma L."/>
            <person name="Liu K.W."/>
            <person name="Li Z."/>
            <person name="Hsiao Y.Y."/>
            <person name="Qi Y."/>
            <person name="Fu T."/>
            <person name="Tang G.D."/>
            <person name="Zhang D."/>
            <person name="Sun W.H."/>
            <person name="Liu D.K."/>
            <person name="Li Y."/>
            <person name="Chen G.Z."/>
            <person name="Liu X.D."/>
            <person name="Liao X.Y."/>
            <person name="Jiang Y.T."/>
            <person name="Yu X."/>
            <person name="Hao Y."/>
            <person name="Huang J."/>
            <person name="Zhao X.W."/>
            <person name="Ke S."/>
            <person name="Chen Y.Y."/>
            <person name="Wu W.L."/>
            <person name="Hsu J.L."/>
            <person name="Lin Y.F."/>
            <person name="Huang M.D."/>
            <person name="Li C.Y."/>
            <person name="Huang L."/>
            <person name="Wang Z.W."/>
            <person name="Zhao X."/>
            <person name="Zhong W.Y."/>
            <person name="Peng D.H."/>
            <person name="Ahmad S."/>
            <person name="Lan S."/>
            <person name="Zhang J.S."/>
            <person name="Tsai W.C."/>
            <person name="Van de Peer Y."/>
            <person name="Liu Z.J."/>
        </authorList>
    </citation>
    <scope>NUCLEOTIDE SEQUENCE</scope>
    <source>
        <strain evidence="3">CP</strain>
    </source>
</reference>
<dbReference type="Pfam" id="PF00078">
    <property type="entry name" value="RVT_1"/>
    <property type="match status" value="1"/>
</dbReference>
<gene>
    <name evidence="4" type="ORF">QJS10_CPA01g01582</name>
    <name evidence="3" type="ORF">QJS10_CPA06g01721</name>
</gene>
<sequence>MPMKCLFWNIRGLNSKTKQLDLKEFLGTHRAPLITLIETKVEARNMDSIATNICRDYQYIVNYSSNPMGRVCILWDNLTLQVDPQIQSDQFIHSCITVLHSGLQFYMTSVYAHNGESARTQLWEDLVSVARNSMDKPWLIGGDMNEVRYTNEKIGGRPPSLRRLKKFNRCIGACNVQDLKAVGHTRSWTNLQQVRITSRLDRTLINSRWLTTFPESFTDYLEPGLSDHSALMVHFSPEVISGHKPFKCFNIWYAHPSFMDVVEFTWQTEVVGTPQYRLAKKLQLVKSALKRWNREDFGNVHQKLKHNRDHLAVIQRLLHDNPMDPTMISQEKEARLNYANLLVEEESFIRQKSRQNSIQLGDSNSAYFYASMAARKARNTLRKVRLQSGEFSDDPKIVMAESIGYYKKLLNNENRVPIPPIAFSNSLSCSDNVALSSPVTEKEIWKALQGMKSSSSPGPDGFPASFYKKCWKIVKEEVILAVQSFFRDGKLLKQLNTTFISLIPKSQNADSLEQYRPISLCNTIYKLITKIMATRIQDVLPSLISSNQSAFIKGRKVSHNILLAHELITILHRQQNRGRACIKMDLSKAFDSIRWPFLLQALKGMGFNQHWINLIMQCIGTPRFSHGRLNLPYQLGGVSRLAWSLYHQWSKCQPLMFCRRLNGVHRLQILLGPVSQATVYTLCCLVRSMSQYRQKSTIHRRNGEP</sequence>
<dbReference type="Gene3D" id="3.60.10.10">
    <property type="entry name" value="Endonuclease/exonuclease/phosphatase"/>
    <property type="match status" value="1"/>
</dbReference>
<dbReference type="EMBL" id="JAUJYO010000001">
    <property type="protein sequence ID" value="KAK1325787.1"/>
    <property type="molecule type" value="Genomic_DNA"/>
</dbReference>
<proteinExistence type="predicted"/>